<dbReference type="PANTHER" id="PTHR30346">
    <property type="entry name" value="TRANSCRIPTIONAL DUAL REGULATOR HCAR-RELATED"/>
    <property type="match status" value="1"/>
</dbReference>
<dbReference type="PANTHER" id="PTHR30346:SF28">
    <property type="entry name" value="HTH-TYPE TRANSCRIPTIONAL REGULATOR CYNR"/>
    <property type="match status" value="1"/>
</dbReference>
<keyword evidence="2" id="KW-0805">Transcription regulation</keyword>
<accession>A0ABP6ZWW4</accession>
<dbReference type="PRINTS" id="PR00039">
    <property type="entry name" value="HTHLYSR"/>
</dbReference>
<dbReference type="SUPFAM" id="SSF46785">
    <property type="entry name" value="Winged helix' DNA-binding domain"/>
    <property type="match status" value="1"/>
</dbReference>
<evidence type="ECO:0000256" key="2">
    <source>
        <dbReference type="ARBA" id="ARBA00023015"/>
    </source>
</evidence>
<evidence type="ECO:0000256" key="1">
    <source>
        <dbReference type="ARBA" id="ARBA00009437"/>
    </source>
</evidence>
<feature type="domain" description="HTH lysR-type" evidence="5">
    <location>
        <begin position="3"/>
        <end position="60"/>
    </location>
</feature>
<dbReference type="Gene3D" id="3.40.190.10">
    <property type="entry name" value="Periplasmic binding protein-like II"/>
    <property type="match status" value="2"/>
</dbReference>
<keyword evidence="7" id="KW-1185">Reference proteome</keyword>
<evidence type="ECO:0000256" key="4">
    <source>
        <dbReference type="ARBA" id="ARBA00023163"/>
    </source>
</evidence>
<dbReference type="InterPro" id="IPR000847">
    <property type="entry name" value="LysR_HTH_N"/>
</dbReference>
<evidence type="ECO:0000256" key="3">
    <source>
        <dbReference type="ARBA" id="ARBA00023125"/>
    </source>
</evidence>
<dbReference type="RefSeq" id="WP_231480957.1">
    <property type="nucleotide sequence ID" value="NZ_BAAAZO010000006.1"/>
</dbReference>
<dbReference type="InterPro" id="IPR036388">
    <property type="entry name" value="WH-like_DNA-bd_sf"/>
</dbReference>
<proteinExistence type="inferred from homology"/>
<gene>
    <name evidence="6" type="ORF">GCM10022223_40600</name>
</gene>
<evidence type="ECO:0000313" key="7">
    <source>
        <dbReference type="Proteomes" id="UP001501074"/>
    </source>
</evidence>
<organism evidence="6 7">
    <name type="scientific">Kineosporia mesophila</name>
    <dbReference type="NCBI Taxonomy" id="566012"/>
    <lineage>
        <taxon>Bacteria</taxon>
        <taxon>Bacillati</taxon>
        <taxon>Actinomycetota</taxon>
        <taxon>Actinomycetes</taxon>
        <taxon>Kineosporiales</taxon>
        <taxon>Kineosporiaceae</taxon>
        <taxon>Kineosporia</taxon>
    </lineage>
</organism>
<evidence type="ECO:0000259" key="5">
    <source>
        <dbReference type="PROSITE" id="PS50931"/>
    </source>
</evidence>
<dbReference type="PROSITE" id="PS50931">
    <property type="entry name" value="HTH_LYSR"/>
    <property type="match status" value="1"/>
</dbReference>
<dbReference type="CDD" id="cd08414">
    <property type="entry name" value="PBP2_LTTR_aromatics_like"/>
    <property type="match status" value="1"/>
</dbReference>
<dbReference type="Proteomes" id="UP001501074">
    <property type="component" value="Unassembled WGS sequence"/>
</dbReference>
<dbReference type="EMBL" id="BAAAZO010000006">
    <property type="protein sequence ID" value="GAA3619642.1"/>
    <property type="molecule type" value="Genomic_DNA"/>
</dbReference>
<comment type="caution">
    <text evidence="6">The sequence shown here is derived from an EMBL/GenBank/DDBJ whole genome shotgun (WGS) entry which is preliminary data.</text>
</comment>
<protein>
    <submittedName>
        <fullName evidence="6">LysR family transcriptional regulator</fullName>
    </submittedName>
</protein>
<keyword evidence="3" id="KW-0238">DNA-binding</keyword>
<dbReference type="SUPFAM" id="SSF53850">
    <property type="entry name" value="Periplasmic binding protein-like II"/>
    <property type="match status" value="1"/>
</dbReference>
<comment type="similarity">
    <text evidence="1">Belongs to the LysR transcriptional regulatory family.</text>
</comment>
<keyword evidence="4" id="KW-0804">Transcription</keyword>
<dbReference type="Gene3D" id="1.10.10.10">
    <property type="entry name" value="Winged helix-like DNA-binding domain superfamily/Winged helix DNA-binding domain"/>
    <property type="match status" value="1"/>
</dbReference>
<name>A0ABP6ZWW4_9ACTN</name>
<dbReference type="InterPro" id="IPR005119">
    <property type="entry name" value="LysR_subst-bd"/>
</dbReference>
<dbReference type="InterPro" id="IPR036390">
    <property type="entry name" value="WH_DNA-bd_sf"/>
</dbReference>
<evidence type="ECO:0000313" key="6">
    <source>
        <dbReference type="EMBL" id="GAA3619642.1"/>
    </source>
</evidence>
<dbReference type="Pfam" id="PF03466">
    <property type="entry name" value="LysR_substrate"/>
    <property type="match status" value="1"/>
</dbReference>
<dbReference type="Pfam" id="PF00126">
    <property type="entry name" value="HTH_1"/>
    <property type="match status" value="1"/>
</dbReference>
<sequence>MSLELRQLRHLVAVADCGTFTDAAIELGVSQAAVSRSVAALEAELGVTLLRRTTRRVDVSPAGAAVITRARRILAEVAELRRAVDETRPELRLGYSWSALGRHTTALQRAWARDHPATRLLLIQFNTPTAGLSEGAADLAVVRRPLHDARFSTEQIATEARHVAVPADDPWARRRFVRLADFAGRTVSIDHRTGTTTPDLWPDGTGPARFVDSNSVDDWLTMIAAGQAIGMTTEATVAQYPRPGVVYRPVRDAPRLPVWLAWRKDEAPPLTRALTALAKNLYNLP</sequence>
<reference evidence="7" key="1">
    <citation type="journal article" date="2019" name="Int. J. Syst. Evol. Microbiol.">
        <title>The Global Catalogue of Microorganisms (GCM) 10K type strain sequencing project: providing services to taxonomists for standard genome sequencing and annotation.</title>
        <authorList>
            <consortium name="The Broad Institute Genomics Platform"/>
            <consortium name="The Broad Institute Genome Sequencing Center for Infectious Disease"/>
            <person name="Wu L."/>
            <person name="Ma J."/>
        </authorList>
    </citation>
    <scope>NUCLEOTIDE SEQUENCE [LARGE SCALE GENOMIC DNA]</scope>
    <source>
        <strain evidence="7">JCM 16902</strain>
    </source>
</reference>